<feature type="region of interest" description="Disordered" evidence="2">
    <location>
        <begin position="116"/>
        <end position="141"/>
    </location>
</feature>
<feature type="coiled-coil region" evidence="1">
    <location>
        <begin position="15"/>
        <end position="84"/>
    </location>
</feature>
<name>A0AAU9T591_THLAR</name>
<dbReference type="EMBL" id="OU466863">
    <property type="protein sequence ID" value="CAH2078140.1"/>
    <property type="molecule type" value="Genomic_DNA"/>
</dbReference>
<keyword evidence="1" id="KW-0175">Coiled coil</keyword>
<sequence length="141" mass="16140">MSVKSSEHDVLFAEHEMLKDKYETLRTEHETLMKTHIYTLNDLAKKQREALVAKEDVEKWENKFGELQTKLEKVENEIQDLMTLDETQMNGVDSVCAAVAENLNVNSNNVPNNVIEISDDDGGNQSESDRGHSNTEYSFYI</sequence>
<accession>A0AAU9T591</accession>
<gene>
    <name evidence="3" type="ORF">TAV2_LOCUS23557</name>
</gene>
<evidence type="ECO:0000256" key="1">
    <source>
        <dbReference type="SAM" id="Coils"/>
    </source>
</evidence>
<keyword evidence="4" id="KW-1185">Reference proteome</keyword>
<reference evidence="3 4" key="1">
    <citation type="submission" date="2022-03" db="EMBL/GenBank/DDBJ databases">
        <authorList>
            <person name="Nunn A."/>
            <person name="Chopra R."/>
            <person name="Nunn A."/>
            <person name="Contreras Garrido A."/>
        </authorList>
    </citation>
    <scope>NUCLEOTIDE SEQUENCE [LARGE SCALE GENOMIC DNA]</scope>
</reference>
<protein>
    <submittedName>
        <fullName evidence="3">Uncharacterized protein</fullName>
    </submittedName>
</protein>
<dbReference type="AlphaFoldDB" id="A0AAU9T591"/>
<evidence type="ECO:0000256" key="2">
    <source>
        <dbReference type="SAM" id="MobiDB-lite"/>
    </source>
</evidence>
<evidence type="ECO:0000313" key="4">
    <source>
        <dbReference type="Proteomes" id="UP000836841"/>
    </source>
</evidence>
<evidence type="ECO:0000313" key="3">
    <source>
        <dbReference type="EMBL" id="CAH2078140.1"/>
    </source>
</evidence>
<dbReference type="Proteomes" id="UP000836841">
    <property type="component" value="Chromosome 7"/>
</dbReference>
<proteinExistence type="predicted"/>
<organism evidence="3 4">
    <name type="scientific">Thlaspi arvense</name>
    <name type="common">Field penny-cress</name>
    <dbReference type="NCBI Taxonomy" id="13288"/>
    <lineage>
        <taxon>Eukaryota</taxon>
        <taxon>Viridiplantae</taxon>
        <taxon>Streptophyta</taxon>
        <taxon>Embryophyta</taxon>
        <taxon>Tracheophyta</taxon>
        <taxon>Spermatophyta</taxon>
        <taxon>Magnoliopsida</taxon>
        <taxon>eudicotyledons</taxon>
        <taxon>Gunneridae</taxon>
        <taxon>Pentapetalae</taxon>
        <taxon>rosids</taxon>
        <taxon>malvids</taxon>
        <taxon>Brassicales</taxon>
        <taxon>Brassicaceae</taxon>
        <taxon>Thlaspideae</taxon>
        <taxon>Thlaspi</taxon>
    </lineage>
</organism>